<dbReference type="SUPFAM" id="SSF54862">
    <property type="entry name" value="4Fe-4S ferredoxins"/>
    <property type="match status" value="1"/>
</dbReference>
<feature type="compositionally biased region" description="Polar residues" evidence="4">
    <location>
        <begin position="16"/>
        <end position="34"/>
    </location>
</feature>
<feature type="transmembrane region" description="Helical" evidence="5">
    <location>
        <begin position="638"/>
        <end position="654"/>
    </location>
</feature>
<dbReference type="InterPro" id="IPR007329">
    <property type="entry name" value="FMN-bd"/>
</dbReference>
<feature type="transmembrane region" description="Helical" evidence="5">
    <location>
        <begin position="533"/>
        <end position="555"/>
    </location>
</feature>
<feature type="transmembrane region" description="Helical" evidence="5">
    <location>
        <begin position="461"/>
        <end position="479"/>
    </location>
</feature>
<evidence type="ECO:0000256" key="4">
    <source>
        <dbReference type="SAM" id="MobiDB-lite"/>
    </source>
</evidence>
<dbReference type="PIRSF" id="PIRSF036354">
    <property type="entry name" value="NosR"/>
    <property type="match status" value="1"/>
</dbReference>
<evidence type="ECO:0000256" key="1">
    <source>
        <dbReference type="ARBA" id="ARBA00004236"/>
    </source>
</evidence>
<evidence type="ECO:0000313" key="7">
    <source>
        <dbReference type="EMBL" id="SDM73220.1"/>
    </source>
</evidence>
<sequence>MAQWNQTAGTELDCNQGGNESPSPTMRATSRSAVGNSMKAHRFSARGALRAWGNGLVVLLALMMCSFGLQAREYEVERQRIEQVFPQAEVSEPEGEYQVRTLRKGDEILGYAFQTINVVDIPAYSGKPINLQVLLDPQGTIKDAYVLEHHEPILLIGIPEQKLHDFTAKYQGVKADQRVVVGHSSDSNAVTIDAVTGATVTVMVVNEIVMRAAHEVAVSLKLVEPAAGGRSKPATVRADVYQPASWAELTGNGAIRRLLLTYGQIDEAFKGTEAEGIDEAEPDEKGETFIDLYATELNPPTIGRNLLGEAQYTDLMSTLKPGEHAIAVLGSGDYSFKGSGYVRGGIFDRVQLRQFGNIISFRDLDYIRLSDVYAEGMPEFREMAIFIIREHVAFDPGSPWSLELLVRRQTGPVAGVFTSFELPYQMPEAYIERPQPTAEELAAIEEANRPMWVNIWYQKSFQIGVIVAALGLLTVILFLQDKFTQHPNFLHWLRRGYLIFTVVFIGWYALGQLSVVNVLTFVHALFQDFRWELFLSDPVIFILWTFTAASILLWGRGVFCGWLCPFGALQELINEAARKLKIPQYELPFAVHERLWAIKYIILLVLFGISLESMMMAEKAAEVEPFKTAIMLKFDRQWWFVLYAVFLLVINIFTRKVYCRYVCPLGAALAIPTKLRLFDWLKRRKECGSPCQLCAKECEIQAIHPDGHINANECHYCLDCQMTYHNEHKCPPLVNKNKRKKREKPAPADANLIPVVEVVEP</sequence>
<feature type="transmembrane region" description="Helical" evidence="5">
    <location>
        <begin position="597"/>
        <end position="617"/>
    </location>
</feature>
<keyword evidence="5" id="KW-1133">Transmembrane helix</keyword>
<evidence type="ECO:0000313" key="8">
    <source>
        <dbReference type="Proteomes" id="UP000182276"/>
    </source>
</evidence>
<keyword evidence="2" id="KW-1003">Cell membrane</keyword>
<keyword evidence="8" id="KW-1185">Reference proteome</keyword>
<dbReference type="Pfam" id="PF04205">
    <property type="entry name" value="FMN_bind"/>
    <property type="match status" value="1"/>
</dbReference>
<keyword evidence="3 5" id="KW-0472">Membrane</keyword>
<evidence type="ECO:0000256" key="2">
    <source>
        <dbReference type="ARBA" id="ARBA00022475"/>
    </source>
</evidence>
<dbReference type="SMART" id="SM00900">
    <property type="entry name" value="FMN_bind"/>
    <property type="match status" value="1"/>
</dbReference>
<evidence type="ECO:0000259" key="6">
    <source>
        <dbReference type="SMART" id="SM00900"/>
    </source>
</evidence>
<dbReference type="InterPro" id="IPR052378">
    <property type="entry name" value="NosR_regulator"/>
</dbReference>
<proteinExistence type="predicted"/>
<reference evidence="7 8" key="1">
    <citation type="submission" date="2016-10" db="EMBL/GenBank/DDBJ databases">
        <authorList>
            <person name="Varghese N."/>
            <person name="Submissions S."/>
        </authorList>
    </citation>
    <scope>NUCLEOTIDE SEQUENCE [LARGE SCALE GENOMIC DNA]</scope>
    <source>
        <strain evidence="7 8">DSM 6083</strain>
    </source>
</reference>
<feature type="region of interest" description="Disordered" evidence="4">
    <location>
        <begin position="1"/>
        <end position="34"/>
    </location>
</feature>
<dbReference type="NCBIfam" id="NF046105">
    <property type="entry name" value="TransRegNosR"/>
    <property type="match status" value="1"/>
</dbReference>
<dbReference type="PANTHER" id="PTHR30224:SF4">
    <property type="entry name" value="ELECTRON TRANSPORT PROTEIN YCCM-RELATED"/>
    <property type="match status" value="1"/>
</dbReference>
<gene>
    <name evidence="7" type="ORF">SAMN05660875_10857</name>
</gene>
<organism evidence="7 8">
    <name type="scientific">Stutzerimonas balearica DSM 6083</name>
    <dbReference type="NCBI Taxonomy" id="1123016"/>
    <lineage>
        <taxon>Bacteria</taxon>
        <taxon>Pseudomonadati</taxon>
        <taxon>Pseudomonadota</taxon>
        <taxon>Gammaproteobacteria</taxon>
        <taxon>Pseudomonadales</taxon>
        <taxon>Pseudomonadaceae</taxon>
        <taxon>Stutzerimonas</taxon>
    </lineage>
</organism>
<dbReference type="PANTHER" id="PTHR30224">
    <property type="entry name" value="ELECTRON TRANSPORT PROTEIN"/>
    <property type="match status" value="1"/>
</dbReference>
<feature type="domain" description="FMN-binding" evidence="6">
    <location>
        <begin position="123"/>
        <end position="216"/>
    </location>
</feature>
<name>A0ABY0R7E1_9GAMM</name>
<dbReference type="InterPro" id="IPR017896">
    <property type="entry name" value="4Fe4S_Fe-S-bd"/>
</dbReference>
<evidence type="ECO:0000256" key="3">
    <source>
        <dbReference type="ARBA" id="ARBA00023136"/>
    </source>
</evidence>
<dbReference type="InterPro" id="IPR011399">
    <property type="entry name" value="NosR"/>
</dbReference>
<evidence type="ECO:0000256" key="5">
    <source>
        <dbReference type="SAM" id="Phobius"/>
    </source>
</evidence>
<dbReference type="Proteomes" id="UP000182276">
    <property type="component" value="Unassembled WGS sequence"/>
</dbReference>
<protein>
    <submittedName>
        <fullName evidence="7">NosR/NirI family transcriptional regulator, nitrous oxide reductase regulator</fullName>
    </submittedName>
</protein>
<comment type="subcellular location">
    <subcellularLocation>
        <location evidence="1">Cell membrane</location>
    </subcellularLocation>
</comment>
<dbReference type="Pfam" id="PF12801">
    <property type="entry name" value="Fer4_5"/>
    <property type="match status" value="2"/>
</dbReference>
<dbReference type="EMBL" id="FNHO01000008">
    <property type="protein sequence ID" value="SDM73220.1"/>
    <property type="molecule type" value="Genomic_DNA"/>
</dbReference>
<feature type="transmembrane region" description="Helical" evidence="5">
    <location>
        <begin position="51"/>
        <end position="71"/>
    </location>
</feature>
<keyword evidence="5" id="KW-0812">Transmembrane</keyword>
<feature type="transmembrane region" description="Helical" evidence="5">
    <location>
        <begin position="499"/>
        <end position="526"/>
    </location>
</feature>
<comment type="caution">
    <text evidence="7">The sequence shown here is derived from an EMBL/GenBank/DDBJ whole genome shotgun (WGS) entry which is preliminary data.</text>
</comment>
<accession>A0ABY0R7E1</accession>